<gene>
    <name evidence="4" type="ORF">ISN45_Aa06g038500</name>
</gene>
<evidence type="ECO:0000313" key="4">
    <source>
        <dbReference type="EMBL" id="KAG7553317.1"/>
    </source>
</evidence>
<accession>A0A8T1Z3C6</accession>
<dbReference type="EMBL" id="JAEFBK010000011">
    <property type="protein sequence ID" value="KAG7553317.1"/>
    <property type="molecule type" value="Genomic_DNA"/>
</dbReference>
<organism evidence="4 5">
    <name type="scientific">Arabidopsis thaliana x Arabidopsis arenosa</name>
    <dbReference type="NCBI Taxonomy" id="1240361"/>
    <lineage>
        <taxon>Eukaryota</taxon>
        <taxon>Viridiplantae</taxon>
        <taxon>Streptophyta</taxon>
        <taxon>Embryophyta</taxon>
        <taxon>Tracheophyta</taxon>
        <taxon>Spermatophyta</taxon>
        <taxon>Magnoliopsida</taxon>
        <taxon>eudicotyledons</taxon>
        <taxon>Gunneridae</taxon>
        <taxon>Pentapetalae</taxon>
        <taxon>rosids</taxon>
        <taxon>malvids</taxon>
        <taxon>Brassicales</taxon>
        <taxon>Brassicaceae</taxon>
        <taxon>Camelineae</taxon>
        <taxon>Arabidopsis</taxon>
    </lineage>
</organism>
<feature type="region of interest" description="Disordered" evidence="2">
    <location>
        <begin position="30"/>
        <end position="58"/>
    </location>
</feature>
<dbReference type="GO" id="GO:0008270">
    <property type="term" value="F:zinc ion binding"/>
    <property type="evidence" value="ECO:0007669"/>
    <property type="project" value="UniProtKB-KW"/>
</dbReference>
<protein>
    <submittedName>
        <fullName evidence="4">Zinc finger CCHC-type</fullName>
    </submittedName>
</protein>
<keyword evidence="1" id="KW-0479">Metal-binding</keyword>
<name>A0A8T1Z3C6_9BRAS</name>
<proteinExistence type="predicted"/>
<feature type="compositionally biased region" description="Basic and acidic residues" evidence="2">
    <location>
        <begin position="30"/>
        <end position="41"/>
    </location>
</feature>
<dbReference type="PROSITE" id="PS50158">
    <property type="entry name" value="ZF_CCHC"/>
    <property type="match status" value="1"/>
</dbReference>
<evidence type="ECO:0000256" key="2">
    <source>
        <dbReference type="SAM" id="MobiDB-lite"/>
    </source>
</evidence>
<dbReference type="AlphaFoldDB" id="A0A8T1Z3C6"/>
<keyword evidence="1" id="KW-0863">Zinc-finger</keyword>
<evidence type="ECO:0000313" key="5">
    <source>
        <dbReference type="Proteomes" id="UP000694240"/>
    </source>
</evidence>
<evidence type="ECO:0000256" key="1">
    <source>
        <dbReference type="PROSITE-ProRule" id="PRU00047"/>
    </source>
</evidence>
<feature type="compositionally biased region" description="Acidic residues" evidence="2">
    <location>
        <begin position="42"/>
        <end position="58"/>
    </location>
</feature>
<keyword evidence="1" id="KW-0862">Zinc</keyword>
<comment type="caution">
    <text evidence="4">The sequence shown here is derived from an EMBL/GenBank/DDBJ whole genome shotgun (WGS) entry which is preliminary data.</text>
</comment>
<dbReference type="Proteomes" id="UP000694240">
    <property type="component" value="Chromosome 11"/>
</dbReference>
<reference evidence="4 5" key="1">
    <citation type="submission" date="2020-12" db="EMBL/GenBank/DDBJ databases">
        <title>Concerted genomic and epigenomic changes stabilize Arabidopsis allopolyploids.</title>
        <authorList>
            <person name="Chen Z."/>
        </authorList>
    </citation>
    <scope>NUCLEOTIDE SEQUENCE [LARGE SCALE GENOMIC DNA]</scope>
    <source>
        <strain evidence="4">Allo738</strain>
        <tissue evidence="4">Leaf</tissue>
    </source>
</reference>
<feature type="domain" description="CCHC-type" evidence="3">
    <location>
        <begin position="213"/>
        <end position="226"/>
    </location>
</feature>
<keyword evidence="5" id="KW-1185">Reference proteome</keyword>
<evidence type="ECO:0000259" key="3">
    <source>
        <dbReference type="PROSITE" id="PS50158"/>
    </source>
</evidence>
<sequence>MMEVAIVTKRREGKASSITIKSMRDINVIKETKEEGRKDPSEGEEISESDAEEEQEDDFVESYKEVRKALINIGKENQGLVKEKICLDALVESLQNELKDEKKINHRSLTLMQDKLALAAKVDNLEKDLRTEKEISARLQSELDQQHKKIHMFAGTKTLDTILSYGRTEKSNRGLGYIGQEGSNTGQIKFVSGGVAQQVQDKSESNTIKQTGCYFCGKKGHIRAYCYKYWEKVNKLRRQGKFLWNGYRSQIWVKKSDLYASKSMSRKSDLDQDTSRRSGNTRGLGFRCNMTIVTKEHGATSSGYSRYMTRTPIAAPITAAKPATESDSMTGSIGDEKFAGNYKALYEHWLKLIEENSVLTKEKVKLEIQIVKGQKYAIEKEEEASQVRIQLEETQKNLRMLNSGTDKLDHLLNIGKTDRHGLGFNGKPSNSGSYFVYGGKITSAT</sequence>
<dbReference type="GO" id="GO:0003676">
    <property type="term" value="F:nucleic acid binding"/>
    <property type="evidence" value="ECO:0007669"/>
    <property type="project" value="InterPro"/>
</dbReference>
<dbReference type="InterPro" id="IPR001878">
    <property type="entry name" value="Znf_CCHC"/>
</dbReference>